<dbReference type="InterPro" id="IPR050740">
    <property type="entry name" value="Aldehyde_DH_Superfamily"/>
</dbReference>
<comment type="caution">
    <text evidence="4">The sequence shown here is derived from an EMBL/GenBank/DDBJ whole genome shotgun (WGS) entry which is preliminary data.</text>
</comment>
<evidence type="ECO:0000256" key="2">
    <source>
        <dbReference type="ARBA" id="ARBA00023002"/>
    </source>
</evidence>
<dbReference type="AlphaFoldDB" id="A0A552V5M3"/>
<dbReference type="Proteomes" id="UP000320643">
    <property type="component" value="Unassembled WGS sequence"/>
</dbReference>
<keyword evidence="5" id="KW-1185">Reference proteome</keyword>
<protein>
    <submittedName>
        <fullName evidence="4">NADP-dependent glyceraldehyde-3-phosphate dehydrogenase</fullName>
    </submittedName>
</protein>
<dbReference type="SUPFAM" id="SSF53720">
    <property type="entry name" value="ALDH-like"/>
    <property type="match status" value="1"/>
</dbReference>
<proteinExistence type="inferred from homology"/>
<dbReference type="CDD" id="cd07082">
    <property type="entry name" value="ALDH_F11_NP-GAPDH"/>
    <property type="match status" value="1"/>
</dbReference>
<accession>A0A552V5M3</accession>
<dbReference type="OrthoDB" id="9762913at2"/>
<evidence type="ECO:0000313" key="5">
    <source>
        <dbReference type="Proteomes" id="UP000320643"/>
    </source>
</evidence>
<dbReference type="PROSITE" id="PS00070">
    <property type="entry name" value="ALDEHYDE_DEHYDR_CYS"/>
    <property type="match status" value="1"/>
</dbReference>
<evidence type="ECO:0000313" key="4">
    <source>
        <dbReference type="EMBL" id="TRW25775.1"/>
    </source>
</evidence>
<name>A0A552V5M3_9FLAO</name>
<evidence type="ECO:0000256" key="1">
    <source>
        <dbReference type="ARBA" id="ARBA00009986"/>
    </source>
</evidence>
<dbReference type="Pfam" id="PF00171">
    <property type="entry name" value="Aldedh"/>
    <property type="match status" value="1"/>
</dbReference>
<dbReference type="InterPro" id="IPR015590">
    <property type="entry name" value="Aldehyde_DH_dom"/>
</dbReference>
<gene>
    <name evidence="4" type="ORF">FMM05_06010</name>
</gene>
<dbReference type="GO" id="GO:0016620">
    <property type="term" value="F:oxidoreductase activity, acting on the aldehyde or oxo group of donors, NAD or NADP as acceptor"/>
    <property type="evidence" value="ECO:0007669"/>
    <property type="project" value="InterPro"/>
</dbReference>
<dbReference type="PANTHER" id="PTHR43353:SF5">
    <property type="entry name" value="SUCCINATE-SEMIALDEHYDE DEHYDROGENASE, MITOCHONDRIAL"/>
    <property type="match status" value="1"/>
</dbReference>
<dbReference type="InterPro" id="IPR016163">
    <property type="entry name" value="Ald_DH_C"/>
</dbReference>
<dbReference type="RefSeq" id="WP_143372439.1">
    <property type="nucleotide sequence ID" value="NZ_VJVZ01000003.1"/>
</dbReference>
<dbReference type="InterPro" id="IPR016162">
    <property type="entry name" value="Ald_DH_N"/>
</dbReference>
<sequence length="544" mass="60124">MENTNASSDIIDNIFTDESQIPEQFRIPEIHQREYLLNGELVQWDGDVTEVLSPVYIKTADGLKRKLVGTIPHTTPKESMEALDAAVAAYNNGQGVWPTMSVDDRIKCMQKFVYLMIQQRDLVIKLLMWEIGKTLGDSTKEFDRTVEYINATIDALKDLDRESSRFQEAEGTIAQIRRAPLGVVLSMGPFNYPLNEIFTTLIPALIMGNTILFKLPKHGVLAHYPLLQAFKEAFPAGTVNTLYGKGSEIISPLMESGKVNVLAFIGTSKVANGLKKLHPKVNRLRAILSLDAKNAAIVTKNADLDVAVSECILGSLSFNGQRCTALKLIFVQKDVADEFVKKLAAAVAALKPGLPWDKDVKITPVPEADKPAYLKACLDDAIANGAKIINENGGYANNSFVFPSVVYPVNDKMTLYHEEQFGPIVPVVPFDTIEEPIDYQINASHGMQVSIFSNDPMEVANLIDPFVNLVSRVNINCQSQRGPDVFPFTGRKDSAEGTLSVFDALRSFSIRSLVATKATDANKQLFNTIVRDHDSNFLSTDYIF</sequence>
<organism evidence="4 5">
    <name type="scientific">Flavobacterium zepuense</name>
    <dbReference type="NCBI Taxonomy" id="2593302"/>
    <lineage>
        <taxon>Bacteria</taxon>
        <taxon>Pseudomonadati</taxon>
        <taxon>Bacteroidota</taxon>
        <taxon>Flavobacteriia</taxon>
        <taxon>Flavobacteriales</taxon>
        <taxon>Flavobacteriaceae</taxon>
        <taxon>Flavobacterium</taxon>
    </lineage>
</organism>
<dbReference type="InterPro" id="IPR016161">
    <property type="entry name" value="Ald_DH/histidinol_DH"/>
</dbReference>
<feature type="domain" description="Aldehyde dehydrogenase" evidence="3">
    <location>
        <begin position="63"/>
        <end position="508"/>
    </location>
</feature>
<dbReference type="EMBL" id="VJVZ01000003">
    <property type="protein sequence ID" value="TRW25775.1"/>
    <property type="molecule type" value="Genomic_DNA"/>
</dbReference>
<evidence type="ECO:0000259" key="3">
    <source>
        <dbReference type="Pfam" id="PF00171"/>
    </source>
</evidence>
<keyword evidence="2" id="KW-0560">Oxidoreductase</keyword>
<dbReference type="Gene3D" id="3.40.309.10">
    <property type="entry name" value="Aldehyde Dehydrogenase, Chain A, domain 2"/>
    <property type="match status" value="1"/>
</dbReference>
<dbReference type="InterPro" id="IPR016160">
    <property type="entry name" value="Ald_DH_CS_CYS"/>
</dbReference>
<reference evidence="4 5" key="1">
    <citation type="submission" date="2019-07" db="EMBL/GenBank/DDBJ databases">
        <title>Flavobacterium sp. nov., isolated from glacier ice.</title>
        <authorList>
            <person name="Liu Q."/>
            <person name="Xin Y.-H."/>
        </authorList>
    </citation>
    <scope>NUCLEOTIDE SEQUENCE [LARGE SCALE GENOMIC DNA]</scope>
    <source>
        <strain evidence="4 5">ZT4R6</strain>
    </source>
</reference>
<dbReference type="PANTHER" id="PTHR43353">
    <property type="entry name" value="SUCCINATE-SEMIALDEHYDE DEHYDROGENASE, MITOCHONDRIAL"/>
    <property type="match status" value="1"/>
</dbReference>
<dbReference type="Gene3D" id="3.40.605.10">
    <property type="entry name" value="Aldehyde Dehydrogenase, Chain A, domain 1"/>
    <property type="match status" value="1"/>
</dbReference>
<comment type="similarity">
    <text evidence="1">Belongs to the aldehyde dehydrogenase family.</text>
</comment>